<dbReference type="Gene3D" id="3.20.20.80">
    <property type="entry name" value="Glycosidases"/>
    <property type="match status" value="1"/>
</dbReference>
<dbReference type="GO" id="GO:0031218">
    <property type="term" value="F:arabinogalactan endo-1,4-beta-galactosidase activity"/>
    <property type="evidence" value="ECO:0007669"/>
    <property type="project" value="UniProtKB-EC"/>
</dbReference>
<evidence type="ECO:0000256" key="2">
    <source>
        <dbReference type="ARBA" id="ARBA00022801"/>
    </source>
</evidence>
<comment type="catalytic activity">
    <reaction evidence="4">
        <text>The enzyme specifically hydrolyzes (1-&gt;4)-beta-D-galactosidic linkages in type I arabinogalactans.</text>
        <dbReference type="EC" id="3.2.1.89"/>
    </reaction>
</comment>
<evidence type="ECO:0000256" key="6">
    <source>
        <dbReference type="SAM" id="Phobius"/>
    </source>
</evidence>
<keyword evidence="6" id="KW-0812">Transmembrane</keyword>
<reference evidence="8 9" key="1">
    <citation type="journal article" date="2019" name="Indoor Air">
        <title>Impacts of indoor surface finishes on bacterial viability.</title>
        <authorList>
            <person name="Hu J."/>
            <person name="Maamar S.B."/>
            <person name="Glawe A.J."/>
            <person name="Gottel N."/>
            <person name="Gilbert J.A."/>
            <person name="Hartmann E.M."/>
        </authorList>
    </citation>
    <scope>NUCLEOTIDE SEQUENCE [LARGE SCALE GENOMIC DNA]</scope>
    <source>
        <strain evidence="8 9">AF060A6</strain>
    </source>
</reference>
<proteinExistence type="inferred from homology"/>
<keyword evidence="3 4" id="KW-0326">Glycosidase</keyword>
<feature type="compositionally biased region" description="Polar residues" evidence="5">
    <location>
        <begin position="836"/>
        <end position="846"/>
    </location>
</feature>
<feature type="domain" description="Bacterial Ig-like" evidence="7">
    <location>
        <begin position="572"/>
        <end position="630"/>
    </location>
</feature>
<evidence type="ECO:0000256" key="5">
    <source>
        <dbReference type="SAM" id="MobiDB-lite"/>
    </source>
</evidence>
<evidence type="ECO:0000313" key="8">
    <source>
        <dbReference type="EMBL" id="THE12455.1"/>
    </source>
</evidence>
<gene>
    <name evidence="8" type="ORF">E1I69_11135</name>
</gene>
<evidence type="ECO:0000259" key="7">
    <source>
        <dbReference type="Pfam" id="PF07532"/>
    </source>
</evidence>
<keyword evidence="9" id="KW-1185">Reference proteome</keyword>
<name>A0A4S3PSZ7_9BACI</name>
<dbReference type="InterPro" id="IPR011081">
    <property type="entry name" value="Big_4"/>
</dbReference>
<feature type="compositionally biased region" description="Low complexity" evidence="5">
    <location>
        <begin position="808"/>
        <end position="826"/>
    </location>
</feature>
<comment type="similarity">
    <text evidence="1 4">Belongs to the glycosyl hydrolase 53 family.</text>
</comment>
<accession>A0A4S3PSZ7</accession>
<evidence type="ECO:0000313" key="9">
    <source>
        <dbReference type="Proteomes" id="UP000306477"/>
    </source>
</evidence>
<feature type="transmembrane region" description="Helical" evidence="6">
    <location>
        <begin position="864"/>
        <end position="885"/>
    </location>
</feature>
<feature type="region of interest" description="Disordered" evidence="5">
    <location>
        <begin position="796"/>
        <end position="858"/>
    </location>
</feature>
<dbReference type="GO" id="GO:0015926">
    <property type="term" value="F:glucosidase activity"/>
    <property type="evidence" value="ECO:0007669"/>
    <property type="project" value="InterPro"/>
</dbReference>
<dbReference type="PANTHER" id="PTHR34983">
    <property type="entry name" value="ARABINOGALACTAN ENDO-BETA-1,4-GALACTANASE A"/>
    <property type="match status" value="1"/>
</dbReference>
<dbReference type="PANTHER" id="PTHR34983:SF2">
    <property type="entry name" value="ENDO-BETA-1,4-GALACTANASE"/>
    <property type="match status" value="1"/>
</dbReference>
<dbReference type="EMBL" id="SLUB01000017">
    <property type="protein sequence ID" value="THE12455.1"/>
    <property type="molecule type" value="Genomic_DNA"/>
</dbReference>
<evidence type="ECO:0000256" key="3">
    <source>
        <dbReference type="ARBA" id="ARBA00023295"/>
    </source>
</evidence>
<dbReference type="Pfam" id="PF07745">
    <property type="entry name" value="Glyco_hydro_53"/>
    <property type="match status" value="1"/>
</dbReference>
<dbReference type="Pfam" id="PF07532">
    <property type="entry name" value="Big_4"/>
    <property type="match status" value="1"/>
</dbReference>
<evidence type="ECO:0000256" key="1">
    <source>
        <dbReference type="ARBA" id="ARBA00010687"/>
    </source>
</evidence>
<dbReference type="Proteomes" id="UP000306477">
    <property type="component" value="Unassembled WGS sequence"/>
</dbReference>
<dbReference type="Gene3D" id="2.60.120.260">
    <property type="entry name" value="Galactose-binding domain-like"/>
    <property type="match status" value="2"/>
</dbReference>
<dbReference type="SUPFAM" id="SSF51445">
    <property type="entry name" value="(Trans)glycosidases"/>
    <property type="match status" value="1"/>
</dbReference>
<keyword evidence="2 4" id="KW-0378">Hydrolase</keyword>
<sequence length="895" mass="97442">MNSSFGMTATSSGIINGGFESNFWDDGSWTIESANAIDVQHFAYSGDAWMTPSEGDFALKYWVKDTATEAQDFAVQQTFPVLSAGTYTLTVQSMGGEGADVGKVTLFAGEDMSEPAPTTGYNNWGKVSLDFELTEEIKDFVVGAKVEGAPNAWGYLDNFTLSKKGADSEAPEPVQADIFVKRVDGVSEDFIKGVDVSSILSLEDSGVTFYNEAGEVQDIFTTLHDAGVNYVRVRVWNDPYDANGNGYGGGNNDVAKAIEIGKRATANGMRVLVDFHYSDFWADPAKQMAPKAWRNLSFEDKKAALYTFTKDSLQKMVDAGVDIGMVQVGNETNGGLAGEYDWVKMSELFNEGSRAVRDIDSSILVALHFTNPETSGRYETIAETLDKNGVDYDVFASSYYPFWHGTLSNLTNVLQNVAVKYGKKVMVAETSYTYTAEDGDGHGNTAPKSSGQTLNYPITVQGQATAVRDVIEAVAKIGNAGIGVFYWEPAWLPVGSPENIEQNKRLWEKYGSGWATRFAAEYDPHDAGEWYGGSAVDNQALFDFTGKPLPSLNVFKYVETGAVAPIQIDEMKDINVTAILGEYISLPGNVEVTYNNGEKGTVAVTWNEAELQQAIENGVGAYVINGQVEGGKSVKAHLTIKPENFVINASFEDNDRSMWEVIYPEGIEPHASFQQKASDAKTGDYSLHFYSGTGVNFKVQQTITGLEPGYYNLSMFIQGGVAGNQDMSIFATTSEEDYLETTSVNGWVNWSNPEIEKILVVDGTITIGANIKADAGAWGTLDDFYLYRVGEYEVVEPENPDDDKDQPGHTPGNNNGQTPGNNGKPPVKQGDHGESPNENNKQAQPNKDNKPTDGKVLPKTATNYYNTLLLSLTLLTIGTAGVILYRSKSASKNRK</sequence>
<dbReference type="InterPro" id="IPR017853">
    <property type="entry name" value="GH"/>
</dbReference>
<protein>
    <recommendedName>
        <fullName evidence="4">Arabinogalactan endo-beta-1,4-galactanase</fullName>
        <ecNumber evidence="4">3.2.1.89</ecNumber>
    </recommendedName>
</protein>
<dbReference type="EC" id="3.2.1.89" evidence="4"/>
<keyword evidence="6" id="KW-0472">Membrane</keyword>
<dbReference type="InterPro" id="IPR011683">
    <property type="entry name" value="Glyco_hydro_53"/>
</dbReference>
<evidence type="ECO:0000256" key="4">
    <source>
        <dbReference type="RuleBase" id="RU361192"/>
    </source>
</evidence>
<dbReference type="GO" id="GO:0045490">
    <property type="term" value="P:pectin catabolic process"/>
    <property type="evidence" value="ECO:0007669"/>
    <property type="project" value="TreeGrafter"/>
</dbReference>
<keyword evidence="6" id="KW-1133">Transmembrane helix</keyword>
<organism evidence="8 9">
    <name type="scientific">Bacillus timonensis</name>
    <dbReference type="NCBI Taxonomy" id="1033734"/>
    <lineage>
        <taxon>Bacteria</taxon>
        <taxon>Bacillati</taxon>
        <taxon>Bacillota</taxon>
        <taxon>Bacilli</taxon>
        <taxon>Bacillales</taxon>
        <taxon>Bacillaceae</taxon>
        <taxon>Bacillus</taxon>
    </lineage>
</organism>
<dbReference type="AlphaFoldDB" id="A0A4S3PSZ7"/>
<comment type="caution">
    <text evidence="8">The sequence shown here is derived from an EMBL/GenBank/DDBJ whole genome shotgun (WGS) entry which is preliminary data.</text>
</comment>